<proteinExistence type="predicted"/>
<sequence>MRVRLVTPYYHVPRGNSITVRRIAQGLKTFHIEVEVVSLDSEQILEESNADLIHGFHAYRFCAYLENQKTARQPYIVTLTGTDLNYDLSNRERKEKVRNTLIGAKAVHVFSEGDKSRLLQHLPAVQNKTVIIPQGVGDFAIQESHFRKEAGTFVILLPAGIRKVKNIPAAISMLEPLHMEMPNIRLWICGPVIEEEEWSKVQMLIRRNQDWIEYIGQVPHAEMGALYRCADLVLNTSLAEGQPAALLEAMYLGIPVVASNIPGNRSILVNEETGLLYHDEKEFIRYCKTIMFDVSFKNDLISRAMAYVRTKHTAEKEIQAFISLYQGILSSVR</sequence>
<name>A0ABY4CEZ1_9BACL</name>
<dbReference type="Gene3D" id="3.40.50.2000">
    <property type="entry name" value="Glycogen Phosphorylase B"/>
    <property type="match status" value="2"/>
</dbReference>
<evidence type="ECO:0000259" key="1">
    <source>
        <dbReference type="Pfam" id="PF00534"/>
    </source>
</evidence>
<dbReference type="CDD" id="cd03801">
    <property type="entry name" value="GT4_PimA-like"/>
    <property type="match status" value="1"/>
</dbReference>
<evidence type="ECO:0000313" key="2">
    <source>
        <dbReference type="EMBL" id="UOF89102.1"/>
    </source>
</evidence>
<reference evidence="2" key="1">
    <citation type="submission" date="2021-12" db="EMBL/GenBank/DDBJ databases">
        <title>Alicyclobacillaceae gen. nov., sp. nov., isolated from chalcocite enrichment system.</title>
        <authorList>
            <person name="Jiang Z."/>
        </authorList>
    </citation>
    <scope>NUCLEOTIDE SEQUENCE</scope>
    <source>
        <strain evidence="2">MYW30-H2</strain>
    </source>
</reference>
<dbReference type="InterPro" id="IPR001296">
    <property type="entry name" value="Glyco_trans_1"/>
</dbReference>
<dbReference type="SUPFAM" id="SSF53756">
    <property type="entry name" value="UDP-Glycosyltransferase/glycogen phosphorylase"/>
    <property type="match status" value="1"/>
</dbReference>
<dbReference type="EMBL" id="CP089291">
    <property type="protein sequence ID" value="UOF89102.1"/>
    <property type="molecule type" value="Genomic_DNA"/>
</dbReference>
<feature type="domain" description="Glycosyl transferase family 1" evidence="1">
    <location>
        <begin position="148"/>
        <end position="301"/>
    </location>
</feature>
<keyword evidence="3" id="KW-1185">Reference proteome</keyword>
<dbReference type="PANTHER" id="PTHR46660">
    <property type="match status" value="1"/>
</dbReference>
<dbReference type="RefSeq" id="WP_347435784.1">
    <property type="nucleotide sequence ID" value="NZ_CP089291.1"/>
</dbReference>
<dbReference type="InterPro" id="IPR052622">
    <property type="entry name" value="Glycosyltransferase_G1"/>
</dbReference>
<accession>A0ABY4CEZ1</accession>
<gene>
    <name evidence="2" type="ORF">LSG31_14340</name>
</gene>
<protein>
    <submittedName>
        <fullName evidence="2">Glycosyltransferase family 4 protein</fullName>
    </submittedName>
</protein>
<dbReference type="PANTHER" id="PTHR46660:SF2">
    <property type="entry name" value="GLYCOSYLTRANSFERASE 1 DOMAIN-CONTAINING PROTEIN 1"/>
    <property type="match status" value="1"/>
</dbReference>
<organism evidence="2 3">
    <name type="scientific">Fodinisporobacter ferrooxydans</name>
    <dbReference type="NCBI Taxonomy" id="2901836"/>
    <lineage>
        <taxon>Bacteria</taxon>
        <taxon>Bacillati</taxon>
        <taxon>Bacillota</taxon>
        <taxon>Bacilli</taxon>
        <taxon>Bacillales</taxon>
        <taxon>Alicyclobacillaceae</taxon>
        <taxon>Fodinisporobacter</taxon>
    </lineage>
</organism>
<dbReference type="Proteomes" id="UP000830167">
    <property type="component" value="Chromosome"/>
</dbReference>
<dbReference type="Pfam" id="PF00534">
    <property type="entry name" value="Glycos_transf_1"/>
    <property type="match status" value="1"/>
</dbReference>
<evidence type="ECO:0000313" key="3">
    <source>
        <dbReference type="Proteomes" id="UP000830167"/>
    </source>
</evidence>